<feature type="transmembrane region" description="Helical" evidence="8">
    <location>
        <begin position="214"/>
        <end position="233"/>
    </location>
</feature>
<sequence>MICDILGAPYFGERTNATGLLLMIAELASYILLVIMGLVPIVNPFSTAPLFISMTAGGTKAQRNKTAMLACIYMAAMLIVFLLLGTFILNFFGISIASLRMAGGMVIAFMGFKMLFPEESTRDSDVTKAPDDPTSFAFTPLAMPMLSGPGALSVVIAMGAQLDSVQAAGERLLGYAIVAIGILISCFICWLVLHSATAVVRILGRNGITALTKLMGFILICIGVEFVMAVLKLNV</sequence>
<dbReference type="Pfam" id="PF01914">
    <property type="entry name" value="MarC"/>
    <property type="match status" value="1"/>
</dbReference>
<dbReference type="PANTHER" id="PTHR33508:SF2">
    <property type="entry name" value="UPF0056 INNER MEMBRANE PROTEIN MARC"/>
    <property type="match status" value="1"/>
</dbReference>
<accession>A0ABZ0IHQ2</accession>
<dbReference type="RefSeq" id="WP_407329896.1">
    <property type="nucleotide sequence ID" value="NZ_CP136865.1"/>
</dbReference>
<evidence type="ECO:0000256" key="1">
    <source>
        <dbReference type="ARBA" id="ARBA00004429"/>
    </source>
</evidence>
<evidence type="ECO:0000256" key="3">
    <source>
        <dbReference type="ARBA" id="ARBA00022475"/>
    </source>
</evidence>
<dbReference type="NCBIfam" id="NF008228">
    <property type="entry name" value="PRK10995.1"/>
    <property type="match status" value="1"/>
</dbReference>
<keyword evidence="7 8" id="KW-0472">Membrane</keyword>
<gene>
    <name evidence="9" type="ORF">R0137_08180</name>
</gene>
<evidence type="ECO:0000256" key="8">
    <source>
        <dbReference type="RuleBase" id="RU362048"/>
    </source>
</evidence>
<evidence type="ECO:0000256" key="5">
    <source>
        <dbReference type="ARBA" id="ARBA00022692"/>
    </source>
</evidence>
<evidence type="ECO:0000313" key="10">
    <source>
        <dbReference type="Proteomes" id="UP001626549"/>
    </source>
</evidence>
<keyword evidence="5 8" id="KW-0812">Transmembrane</keyword>
<evidence type="ECO:0000256" key="2">
    <source>
        <dbReference type="ARBA" id="ARBA00009784"/>
    </source>
</evidence>
<dbReference type="Proteomes" id="UP001626549">
    <property type="component" value="Chromosome"/>
</dbReference>
<comment type="similarity">
    <text evidence="2 8">Belongs to the UPF0056 (MarC) family.</text>
</comment>
<evidence type="ECO:0000256" key="7">
    <source>
        <dbReference type="ARBA" id="ARBA00023136"/>
    </source>
</evidence>
<organism evidence="9 10">
    <name type="scientific">Congregibacter brevis</name>
    <dbReference type="NCBI Taxonomy" id="3081201"/>
    <lineage>
        <taxon>Bacteria</taxon>
        <taxon>Pseudomonadati</taxon>
        <taxon>Pseudomonadota</taxon>
        <taxon>Gammaproteobacteria</taxon>
        <taxon>Cellvibrionales</taxon>
        <taxon>Halieaceae</taxon>
        <taxon>Congregibacter</taxon>
    </lineage>
</organism>
<feature type="transmembrane region" description="Helical" evidence="8">
    <location>
        <begin position="94"/>
        <end position="116"/>
    </location>
</feature>
<keyword evidence="4" id="KW-0997">Cell inner membrane</keyword>
<feature type="transmembrane region" description="Helical" evidence="8">
    <location>
        <begin position="20"/>
        <end position="45"/>
    </location>
</feature>
<reference evidence="9 10" key="1">
    <citation type="submission" date="2023-10" db="EMBL/GenBank/DDBJ databases">
        <title>Two novel species belonging to the OM43/NOR5 clade.</title>
        <authorList>
            <person name="Park M."/>
        </authorList>
    </citation>
    <scope>NUCLEOTIDE SEQUENCE [LARGE SCALE GENOMIC DNA]</scope>
    <source>
        <strain evidence="9 10">IMCC45268</strain>
    </source>
</reference>
<comment type="subcellular location">
    <subcellularLocation>
        <location evidence="1">Cell inner membrane</location>
        <topology evidence="1">Multi-pass membrane protein</topology>
    </subcellularLocation>
    <subcellularLocation>
        <location evidence="8">Cell membrane</location>
        <topology evidence="8">Multi-pass membrane protein</topology>
    </subcellularLocation>
</comment>
<feature type="transmembrane region" description="Helical" evidence="8">
    <location>
        <begin position="66"/>
        <end position="88"/>
    </location>
</feature>
<keyword evidence="3" id="KW-1003">Cell membrane</keyword>
<keyword evidence="10" id="KW-1185">Reference proteome</keyword>
<feature type="transmembrane region" description="Helical" evidence="8">
    <location>
        <begin position="172"/>
        <end position="193"/>
    </location>
</feature>
<name>A0ABZ0IHQ2_9GAMM</name>
<dbReference type="NCBIfam" id="TIGR00427">
    <property type="entry name" value="NAAT family transporter"/>
    <property type="match status" value="1"/>
</dbReference>
<evidence type="ECO:0000313" key="9">
    <source>
        <dbReference type="EMBL" id="WOJ98537.1"/>
    </source>
</evidence>
<dbReference type="InterPro" id="IPR002771">
    <property type="entry name" value="Multi_antbiot-R_MarC"/>
</dbReference>
<feature type="transmembrane region" description="Helical" evidence="8">
    <location>
        <begin position="136"/>
        <end position="160"/>
    </location>
</feature>
<proteinExistence type="inferred from homology"/>
<dbReference type="EMBL" id="CP136865">
    <property type="protein sequence ID" value="WOJ98537.1"/>
    <property type="molecule type" value="Genomic_DNA"/>
</dbReference>
<evidence type="ECO:0000256" key="4">
    <source>
        <dbReference type="ARBA" id="ARBA00022519"/>
    </source>
</evidence>
<evidence type="ECO:0000256" key="6">
    <source>
        <dbReference type="ARBA" id="ARBA00022989"/>
    </source>
</evidence>
<dbReference type="PANTHER" id="PTHR33508">
    <property type="entry name" value="UPF0056 MEMBRANE PROTEIN YHCE"/>
    <property type="match status" value="1"/>
</dbReference>
<protein>
    <recommendedName>
        <fullName evidence="8">UPF0056 membrane protein</fullName>
    </recommendedName>
</protein>
<keyword evidence="6 8" id="KW-1133">Transmembrane helix</keyword>